<organism evidence="8 9">
    <name type="scientific">Peptostreptococcus russellii</name>
    <dbReference type="NCBI Taxonomy" id="215200"/>
    <lineage>
        <taxon>Bacteria</taxon>
        <taxon>Bacillati</taxon>
        <taxon>Bacillota</taxon>
        <taxon>Clostridia</taxon>
        <taxon>Peptostreptococcales</taxon>
        <taxon>Peptostreptococcaceae</taxon>
        <taxon>Peptostreptococcus</taxon>
    </lineage>
</organism>
<dbReference type="EMBL" id="JYGE01000001">
    <property type="protein sequence ID" value="PSJ32309.1"/>
    <property type="molecule type" value="Genomic_DNA"/>
</dbReference>
<dbReference type="EC" id="2.8.1.7" evidence="3"/>
<evidence type="ECO:0000256" key="6">
    <source>
        <dbReference type="RuleBase" id="RU004504"/>
    </source>
</evidence>
<dbReference type="GO" id="GO:0031071">
    <property type="term" value="F:cysteine desulfurase activity"/>
    <property type="evidence" value="ECO:0007669"/>
    <property type="project" value="UniProtKB-EC"/>
</dbReference>
<dbReference type="OrthoDB" id="9804366at2"/>
<dbReference type="Proteomes" id="UP000241434">
    <property type="component" value="Unassembled WGS sequence"/>
</dbReference>
<evidence type="ECO:0000256" key="5">
    <source>
        <dbReference type="ARBA" id="ARBA00050776"/>
    </source>
</evidence>
<protein>
    <recommendedName>
        <fullName evidence="3">cysteine desulfurase</fullName>
        <ecNumber evidence="3">2.8.1.7</ecNumber>
    </recommendedName>
</protein>
<dbReference type="InterPro" id="IPR016454">
    <property type="entry name" value="Cysteine_dSase"/>
</dbReference>
<dbReference type="Gene3D" id="3.90.1150.10">
    <property type="entry name" value="Aspartate Aminotransferase, domain 1"/>
    <property type="match status" value="1"/>
</dbReference>
<sequence>MIYLDNAATSKTKPDEVIQAVIDAMHSAGNASRGASNESLSSDRIVFQARKKISELFNVSNPRQVVFTKNSTEAINIALQGIIEEGDHVITSCMEHNSVLRPLNYLKRDKNVELDYIHIDENGDLKYEEIKGLIKLNTRVLVLNHASNVTGNINNLKLVGDICRAKNIIFIVDVSQSAGSFDIDMIRDNIDVVCFTGHKSLLGPQGTGGLCVRDYIYINPLMSGGTGVHTYDSYQPDRMPTRLESGTLNAHGIAGLAAGIDYINSKGIDNLTEKATFLSKRFFEGIKSLENIKLYGNYSTDYRAPIVSMNIGDMDSSKVSAILSEQYDISTRPGAHCAPLLHKSMNTVDQGMVRFSFSHQNTIEEVDIAINAVKEIIEKENVTTI</sequence>
<dbReference type="InterPro" id="IPR000192">
    <property type="entry name" value="Aminotrans_V_dom"/>
</dbReference>
<proteinExistence type="inferred from homology"/>
<keyword evidence="9" id="KW-1185">Reference proteome</keyword>
<dbReference type="NCBIfam" id="TIGR01977">
    <property type="entry name" value="am_tr_V_EF2568"/>
    <property type="match status" value="1"/>
</dbReference>
<dbReference type="PANTHER" id="PTHR43586:SF4">
    <property type="entry name" value="ISOPENICILLIN N EPIMERASE"/>
    <property type="match status" value="1"/>
</dbReference>
<dbReference type="InterPro" id="IPR015424">
    <property type="entry name" value="PyrdxlP-dep_Trfase"/>
</dbReference>
<evidence type="ECO:0000256" key="2">
    <source>
        <dbReference type="ARBA" id="ARBA00010447"/>
    </source>
</evidence>
<keyword evidence="4" id="KW-0663">Pyridoxal phosphate</keyword>
<evidence type="ECO:0000313" key="8">
    <source>
        <dbReference type="EMBL" id="PSJ32309.1"/>
    </source>
</evidence>
<dbReference type="RefSeq" id="WP_106775928.1">
    <property type="nucleotide sequence ID" value="NZ_JYGE01000001.1"/>
</dbReference>
<dbReference type="InterPro" id="IPR015421">
    <property type="entry name" value="PyrdxlP-dep_Trfase_major"/>
</dbReference>
<dbReference type="SUPFAM" id="SSF53383">
    <property type="entry name" value="PLP-dependent transferases"/>
    <property type="match status" value="1"/>
</dbReference>
<evidence type="ECO:0000256" key="1">
    <source>
        <dbReference type="ARBA" id="ARBA00001933"/>
    </source>
</evidence>
<reference evidence="8" key="1">
    <citation type="thesis" date="2015" institute="Rutgers" country="The State University of New Jersey, 14 College Farm Rd., New Brunswick, NJ, USA">
        <title>Ammonia toxicity in bacteria and its implications for treatment of and resource recovery from highly nitrogenous organic wastes.</title>
        <authorList>
            <person name="Luther A.K."/>
        </authorList>
    </citation>
    <scope>NUCLEOTIDE SEQUENCE</scope>
    <source>
        <strain evidence="8">RT-10B</strain>
    </source>
</reference>
<evidence type="ECO:0000256" key="3">
    <source>
        <dbReference type="ARBA" id="ARBA00012239"/>
    </source>
</evidence>
<name>A0A2P7Q2X3_9FIRM</name>
<dbReference type="InterPro" id="IPR015422">
    <property type="entry name" value="PyrdxlP-dep_Trfase_small"/>
</dbReference>
<comment type="similarity">
    <text evidence="2">Belongs to the class-V pyridoxal-phosphate-dependent aminotransferase family. Csd subfamily.</text>
</comment>
<feature type="domain" description="Aminotransferase class V" evidence="7">
    <location>
        <begin position="2"/>
        <end position="367"/>
    </location>
</feature>
<accession>A0A2P7Q2X3</accession>
<dbReference type="PANTHER" id="PTHR43586">
    <property type="entry name" value="CYSTEINE DESULFURASE"/>
    <property type="match status" value="1"/>
</dbReference>
<evidence type="ECO:0000313" key="9">
    <source>
        <dbReference type="Proteomes" id="UP000241434"/>
    </source>
</evidence>
<comment type="catalytic activity">
    <reaction evidence="5">
        <text>(sulfur carrier)-H + L-cysteine = (sulfur carrier)-SH + L-alanine</text>
        <dbReference type="Rhea" id="RHEA:43892"/>
        <dbReference type="Rhea" id="RHEA-COMP:14737"/>
        <dbReference type="Rhea" id="RHEA-COMP:14739"/>
        <dbReference type="ChEBI" id="CHEBI:29917"/>
        <dbReference type="ChEBI" id="CHEBI:35235"/>
        <dbReference type="ChEBI" id="CHEBI:57972"/>
        <dbReference type="ChEBI" id="CHEBI:64428"/>
        <dbReference type="EC" id="2.8.1.7"/>
    </reaction>
</comment>
<dbReference type="Gene3D" id="3.40.640.10">
    <property type="entry name" value="Type I PLP-dependent aspartate aminotransferase-like (Major domain)"/>
    <property type="match status" value="1"/>
</dbReference>
<evidence type="ECO:0000259" key="7">
    <source>
        <dbReference type="Pfam" id="PF00266"/>
    </source>
</evidence>
<dbReference type="Pfam" id="PF00266">
    <property type="entry name" value="Aminotran_5"/>
    <property type="match status" value="1"/>
</dbReference>
<dbReference type="PIRSF" id="PIRSF005572">
    <property type="entry name" value="NifS"/>
    <property type="match status" value="1"/>
</dbReference>
<evidence type="ECO:0000256" key="4">
    <source>
        <dbReference type="ARBA" id="ARBA00022898"/>
    </source>
</evidence>
<comment type="cofactor">
    <cofactor evidence="1 6">
        <name>pyridoxal 5'-phosphate</name>
        <dbReference type="ChEBI" id="CHEBI:597326"/>
    </cofactor>
</comment>
<comment type="caution">
    <text evidence="8">The sequence shown here is derived from an EMBL/GenBank/DDBJ whole genome shotgun (WGS) entry which is preliminary data.</text>
</comment>
<dbReference type="AlphaFoldDB" id="A0A2P7Q2X3"/>
<gene>
    <name evidence="8" type="ORF">UF10_00660</name>
</gene>
<dbReference type="PROSITE" id="PS00595">
    <property type="entry name" value="AA_TRANSFER_CLASS_5"/>
    <property type="match status" value="1"/>
</dbReference>
<dbReference type="InterPro" id="IPR020578">
    <property type="entry name" value="Aminotrans_V_PyrdxlP_BS"/>
</dbReference>
<dbReference type="InterPro" id="IPR010969">
    <property type="entry name" value="Cys_dSase-rel_unknwn_funct"/>
</dbReference>